<evidence type="ECO:0000259" key="9">
    <source>
        <dbReference type="Pfam" id="PF07715"/>
    </source>
</evidence>
<dbReference type="InterPro" id="IPR039426">
    <property type="entry name" value="TonB-dep_rcpt-like"/>
</dbReference>
<organism evidence="11 12">
    <name type="scientific">Yeosuana aromativorans</name>
    <dbReference type="NCBI Taxonomy" id="288019"/>
    <lineage>
        <taxon>Bacteria</taxon>
        <taxon>Pseudomonadati</taxon>
        <taxon>Bacteroidota</taxon>
        <taxon>Flavobacteriia</taxon>
        <taxon>Flavobacteriales</taxon>
        <taxon>Flavobacteriaceae</taxon>
        <taxon>Yeosuana</taxon>
    </lineage>
</organism>
<keyword evidence="8" id="KW-0732">Signal</keyword>
<proteinExistence type="inferred from homology"/>
<keyword evidence="2 7" id="KW-0813">Transport</keyword>
<dbReference type="PROSITE" id="PS52016">
    <property type="entry name" value="TONB_DEPENDENT_REC_3"/>
    <property type="match status" value="1"/>
</dbReference>
<feature type="chain" id="PRO_5035257820" evidence="8">
    <location>
        <begin position="22"/>
        <end position="644"/>
    </location>
</feature>
<accession>A0A8J3BLH4</accession>
<dbReference type="PANTHER" id="PTHR30069">
    <property type="entry name" value="TONB-DEPENDENT OUTER MEMBRANE RECEPTOR"/>
    <property type="match status" value="1"/>
</dbReference>
<gene>
    <name evidence="11" type="primary">btuB</name>
    <name evidence="11" type="ORF">GCM10007962_12340</name>
</gene>
<dbReference type="GO" id="GO:0009279">
    <property type="term" value="C:cell outer membrane"/>
    <property type="evidence" value="ECO:0007669"/>
    <property type="project" value="UniProtKB-SubCell"/>
</dbReference>
<evidence type="ECO:0000313" key="11">
    <source>
        <dbReference type="EMBL" id="GGK19771.1"/>
    </source>
</evidence>
<dbReference type="Gene3D" id="2.40.170.20">
    <property type="entry name" value="TonB-dependent receptor, beta-barrel domain"/>
    <property type="match status" value="1"/>
</dbReference>
<evidence type="ECO:0000313" key="12">
    <source>
        <dbReference type="Proteomes" id="UP000612329"/>
    </source>
</evidence>
<dbReference type="GO" id="GO:0015344">
    <property type="term" value="F:siderophore uptake transmembrane transporter activity"/>
    <property type="evidence" value="ECO:0007669"/>
    <property type="project" value="TreeGrafter"/>
</dbReference>
<dbReference type="InterPro" id="IPR036942">
    <property type="entry name" value="Beta-barrel_TonB_sf"/>
</dbReference>
<dbReference type="EMBL" id="BMNR01000002">
    <property type="protein sequence ID" value="GGK19771.1"/>
    <property type="molecule type" value="Genomic_DNA"/>
</dbReference>
<feature type="domain" description="TonB-dependent receptor plug" evidence="9">
    <location>
        <begin position="49"/>
        <end position="155"/>
    </location>
</feature>
<keyword evidence="3 7" id="KW-1134">Transmembrane beta strand</keyword>
<evidence type="ECO:0000256" key="5">
    <source>
        <dbReference type="ARBA" id="ARBA00023136"/>
    </source>
</evidence>
<dbReference type="Gene3D" id="2.170.130.10">
    <property type="entry name" value="TonB-dependent receptor, plug domain"/>
    <property type="match status" value="1"/>
</dbReference>
<dbReference type="InterPro" id="IPR041700">
    <property type="entry name" value="OMP_b-brl_3"/>
</dbReference>
<dbReference type="InterPro" id="IPR012910">
    <property type="entry name" value="Plug_dom"/>
</dbReference>
<evidence type="ECO:0000256" key="6">
    <source>
        <dbReference type="ARBA" id="ARBA00023237"/>
    </source>
</evidence>
<feature type="domain" description="Outer membrane protein beta-barrel" evidence="10">
    <location>
        <begin position="448"/>
        <end position="625"/>
    </location>
</feature>
<dbReference type="AlphaFoldDB" id="A0A8J3BLH4"/>
<dbReference type="Pfam" id="PF07715">
    <property type="entry name" value="Plug"/>
    <property type="match status" value="1"/>
</dbReference>
<dbReference type="InterPro" id="IPR037066">
    <property type="entry name" value="Plug_dom_sf"/>
</dbReference>
<comment type="subcellular location">
    <subcellularLocation>
        <location evidence="1 7">Cell outer membrane</location>
        <topology evidence="1 7">Multi-pass membrane protein</topology>
    </subcellularLocation>
</comment>
<name>A0A8J3BLH4_9FLAO</name>
<evidence type="ECO:0000256" key="4">
    <source>
        <dbReference type="ARBA" id="ARBA00022692"/>
    </source>
</evidence>
<reference evidence="11" key="2">
    <citation type="submission" date="2020-09" db="EMBL/GenBank/DDBJ databases">
        <authorList>
            <person name="Sun Q."/>
            <person name="Ohkuma M."/>
        </authorList>
    </citation>
    <scope>NUCLEOTIDE SEQUENCE</scope>
    <source>
        <strain evidence="11">JCM 12862</strain>
    </source>
</reference>
<comment type="caution">
    <text evidence="11">The sequence shown here is derived from an EMBL/GenBank/DDBJ whole genome shotgun (WGS) entry which is preliminary data.</text>
</comment>
<keyword evidence="6 7" id="KW-0998">Cell outer membrane</keyword>
<dbReference type="SUPFAM" id="SSF56935">
    <property type="entry name" value="Porins"/>
    <property type="match status" value="1"/>
</dbReference>
<evidence type="ECO:0000256" key="3">
    <source>
        <dbReference type="ARBA" id="ARBA00022452"/>
    </source>
</evidence>
<evidence type="ECO:0000256" key="1">
    <source>
        <dbReference type="ARBA" id="ARBA00004571"/>
    </source>
</evidence>
<feature type="signal peptide" evidence="8">
    <location>
        <begin position="1"/>
        <end position="21"/>
    </location>
</feature>
<keyword evidence="12" id="KW-1185">Reference proteome</keyword>
<dbReference type="Proteomes" id="UP000612329">
    <property type="component" value="Unassembled WGS sequence"/>
</dbReference>
<dbReference type="GO" id="GO:0044718">
    <property type="term" value="P:siderophore transmembrane transport"/>
    <property type="evidence" value="ECO:0007669"/>
    <property type="project" value="TreeGrafter"/>
</dbReference>
<sequence length="644" mass="72625">MNKKTTVFGILCFGISVCGLAQQQADSTTVQQLDEVVITDSKFNLKRENSGKVITKITQADLQHQQGKSIAEIINSTVGIEINGTKSYAGQNLNYYIRGGRNRQVLVLIDGVPLFDASQISNDYDLRLLNADQVDNIEILKGASGTLYGSGAATAVINVTLKKASKKPISANFRSVLGTNQSQHDNAYYVQDFRNSVSVNGTLKKFSYLASFGNQFTDGLSSLSSIETDKDTYDAINGNLKLGYQFSKNFKTHVYASFDDFKADFDDTYSGPEIQDVSETNQHRFGMSSEFTYKKGSIILNTAYNNIKRDISSSYPAIYKAKSFVADAFNRYHFNNTFYTVLGINAQDNTMESFSIPYGSSDFEQSINPDDAKFTIIDPYANMVYISDFGLNLNAGVRLNNHSEYGSHWVYSLNPSFKKDFGFGYIKGLASYSTAYITPSLYQLFEPTYGNTNLKPEDNATIEVGTEVHLKNKATFSMVYFTRKETNFIDFVDIGNYVYQYQNVDNSFTARGVEFTTDFNILKQLKFKGNATYTKVDDKLNLRIPKFKVNALLLYDLSESIFLSMSYQFNDDRTDSVYNPSTYQNDDINLKSYNLFDFYISHKLIKNKLMLFANVTNILNEDYQELYGYSTRGRNVSLGLNINL</sequence>
<reference evidence="11" key="1">
    <citation type="journal article" date="2014" name="Int. J. Syst. Evol. Microbiol.">
        <title>Complete genome sequence of Corynebacterium casei LMG S-19264T (=DSM 44701T), isolated from a smear-ripened cheese.</title>
        <authorList>
            <consortium name="US DOE Joint Genome Institute (JGI-PGF)"/>
            <person name="Walter F."/>
            <person name="Albersmeier A."/>
            <person name="Kalinowski J."/>
            <person name="Ruckert C."/>
        </authorList>
    </citation>
    <scope>NUCLEOTIDE SEQUENCE</scope>
    <source>
        <strain evidence="11">JCM 12862</strain>
    </source>
</reference>
<dbReference type="Pfam" id="PF14905">
    <property type="entry name" value="OMP_b-brl_3"/>
    <property type="match status" value="1"/>
</dbReference>
<evidence type="ECO:0000259" key="10">
    <source>
        <dbReference type="Pfam" id="PF14905"/>
    </source>
</evidence>
<keyword evidence="5 7" id="KW-0472">Membrane</keyword>
<evidence type="ECO:0000256" key="8">
    <source>
        <dbReference type="SAM" id="SignalP"/>
    </source>
</evidence>
<keyword evidence="4 7" id="KW-0812">Transmembrane</keyword>
<dbReference type="RefSeq" id="WP_188651050.1">
    <property type="nucleotide sequence ID" value="NZ_BMNR01000002.1"/>
</dbReference>
<comment type="similarity">
    <text evidence="7">Belongs to the TonB-dependent receptor family.</text>
</comment>
<evidence type="ECO:0000256" key="2">
    <source>
        <dbReference type="ARBA" id="ARBA00022448"/>
    </source>
</evidence>
<evidence type="ECO:0000256" key="7">
    <source>
        <dbReference type="PROSITE-ProRule" id="PRU01360"/>
    </source>
</evidence>
<dbReference type="PANTHER" id="PTHR30069:SF50">
    <property type="entry name" value="TONB-DEPENDENT RECEPTOR HI_1217-RELATED"/>
    <property type="match status" value="1"/>
</dbReference>
<protein>
    <submittedName>
        <fullName evidence="11">Vitamin B12 transporter BtuB</fullName>
    </submittedName>
</protein>